<organism evidence="2 3">
    <name type="scientific">Phytophthora pseudosyringae</name>
    <dbReference type="NCBI Taxonomy" id="221518"/>
    <lineage>
        <taxon>Eukaryota</taxon>
        <taxon>Sar</taxon>
        <taxon>Stramenopiles</taxon>
        <taxon>Oomycota</taxon>
        <taxon>Peronosporomycetes</taxon>
        <taxon>Peronosporales</taxon>
        <taxon>Peronosporaceae</taxon>
        <taxon>Phytophthora</taxon>
    </lineage>
</organism>
<dbReference type="EMBL" id="JAGDFM010000392">
    <property type="protein sequence ID" value="KAG7378844.1"/>
    <property type="molecule type" value="Genomic_DNA"/>
</dbReference>
<protein>
    <submittedName>
        <fullName evidence="2">Uncharacterized protein</fullName>
    </submittedName>
</protein>
<gene>
    <name evidence="2" type="ORF">PHYPSEUDO_009435</name>
</gene>
<accession>A0A8T1VHC7</accession>
<comment type="caution">
    <text evidence="2">The sequence shown here is derived from an EMBL/GenBank/DDBJ whole genome shotgun (WGS) entry which is preliminary data.</text>
</comment>
<feature type="chain" id="PRO_5035722965" evidence="1">
    <location>
        <begin position="20"/>
        <end position="288"/>
    </location>
</feature>
<name>A0A8T1VHC7_9STRA</name>
<dbReference type="AlphaFoldDB" id="A0A8T1VHC7"/>
<keyword evidence="3" id="KW-1185">Reference proteome</keyword>
<dbReference type="Proteomes" id="UP000694044">
    <property type="component" value="Unassembled WGS sequence"/>
</dbReference>
<evidence type="ECO:0000256" key="1">
    <source>
        <dbReference type="SAM" id="SignalP"/>
    </source>
</evidence>
<proteinExistence type="predicted"/>
<reference evidence="2" key="1">
    <citation type="submission" date="2021-02" db="EMBL/GenBank/DDBJ databases">
        <authorList>
            <person name="Palmer J.M."/>
        </authorList>
    </citation>
    <scope>NUCLEOTIDE SEQUENCE</scope>
    <source>
        <strain evidence="2">SCRP734</strain>
    </source>
</reference>
<sequence length="288" mass="30494">MIKLAILALASLAGTFATADESCVLVDFTVETSEFADLNAAIDLVMSADVVDSILKKYDPLILSDVAVGNFSYSLLGQDLTITPTINSLKVTGLTTIAPQHVNVTSSNSVDVGAYSEGQVSVDATLTLEIKELDASATVQLALVLEKPTLMANIEANIYACAPGGSTSMCSNMTVKSIETEVVSAAVGGSYVGILEEVLMKFKDASVKSFTLDFDLVSSFHLNFDSSSSVFASFTSLLSDYSADAMNKKVDVYDSVISKINDEVPGLLNELIDSKLKSWFGATCLPEN</sequence>
<dbReference type="OrthoDB" id="127024at2759"/>
<evidence type="ECO:0000313" key="3">
    <source>
        <dbReference type="Proteomes" id="UP000694044"/>
    </source>
</evidence>
<keyword evidence="1" id="KW-0732">Signal</keyword>
<evidence type="ECO:0000313" key="2">
    <source>
        <dbReference type="EMBL" id="KAG7378844.1"/>
    </source>
</evidence>
<feature type="signal peptide" evidence="1">
    <location>
        <begin position="1"/>
        <end position="19"/>
    </location>
</feature>